<accession>A0A510E0S0</accession>
<evidence type="ECO:0000313" key="2">
    <source>
        <dbReference type="Proteomes" id="UP000325030"/>
    </source>
</evidence>
<organism evidence="1 2">
    <name type="scientific">Sulfuracidifex tepidarius</name>
    <dbReference type="NCBI Taxonomy" id="1294262"/>
    <lineage>
        <taxon>Archaea</taxon>
        <taxon>Thermoproteota</taxon>
        <taxon>Thermoprotei</taxon>
        <taxon>Sulfolobales</taxon>
        <taxon>Sulfolobaceae</taxon>
        <taxon>Sulfuracidifex</taxon>
    </lineage>
</organism>
<sequence>MRPTIIKMYVTLWQQGSYGTYVSLWRQWGYKLRGTTEI</sequence>
<proteinExistence type="predicted"/>
<name>A0A510E0S0_9CREN</name>
<dbReference type="AlphaFoldDB" id="A0A510E0S0"/>
<gene>
    <name evidence="1" type="ORF">IC007_0590</name>
</gene>
<dbReference type="Proteomes" id="UP000325030">
    <property type="component" value="Chromosome"/>
</dbReference>
<protein>
    <submittedName>
        <fullName evidence="1">Uncharacterized protein</fullName>
    </submittedName>
</protein>
<reference evidence="2" key="1">
    <citation type="submission" date="2018-09" db="EMBL/GenBank/DDBJ databases">
        <title>Complete Genome Sequencing of Sulfolobus sp. JCM 16834.</title>
        <authorList>
            <person name="Kato S."/>
            <person name="Itoh T."/>
            <person name="Ohkuma M."/>
        </authorList>
    </citation>
    <scope>NUCLEOTIDE SEQUENCE [LARGE SCALE GENOMIC DNA]</scope>
    <source>
        <strain evidence="2">IC-007</strain>
    </source>
</reference>
<evidence type="ECO:0000313" key="1">
    <source>
        <dbReference type="EMBL" id="BBG26085.1"/>
    </source>
</evidence>
<dbReference type="EMBL" id="AP018930">
    <property type="protein sequence ID" value="BBG26085.1"/>
    <property type="molecule type" value="Genomic_DNA"/>
</dbReference>